<protein>
    <recommendedName>
        <fullName evidence="2">Glycosyl transferase family 1 domain-containing protein</fullName>
    </recommendedName>
</protein>
<reference evidence="3 4" key="1">
    <citation type="submission" date="2017-08" db="EMBL/GenBank/DDBJ databases">
        <title>Infants hospitalized years apart are colonized by the same room-sourced microbial strains.</title>
        <authorList>
            <person name="Brooks B."/>
            <person name="Olm M.R."/>
            <person name="Firek B.A."/>
            <person name="Baker R."/>
            <person name="Thomas B.C."/>
            <person name="Morowitz M.J."/>
            <person name="Banfield J.F."/>
        </authorList>
    </citation>
    <scope>NUCLEOTIDE SEQUENCE [LARGE SCALE GENOMIC DNA]</scope>
    <source>
        <strain evidence="3">S2_003_000_R2_14</strain>
    </source>
</reference>
<dbReference type="Pfam" id="PF00534">
    <property type="entry name" value="Glycos_transf_1"/>
    <property type="match status" value="1"/>
</dbReference>
<organism evidence="3 4">
    <name type="scientific">Archangium gephyra</name>
    <dbReference type="NCBI Taxonomy" id="48"/>
    <lineage>
        <taxon>Bacteria</taxon>
        <taxon>Pseudomonadati</taxon>
        <taxon>Myxococcota</taxon>
        <taxon>Myxococcia</taxon>
        <taxon>Myxococcales</taxon>
        <taxon>Cystobacterineae</taxon>
        <taxon>Archangiaceae</taxon>
        <taxon>Archangium</taxon>
    </lineage>
</organism>
<sequence length="358" mass="38749">MKVLHVIYDDVGNPWVGGGGAVRAHRIYEALGSKVLARLLCGAYPGARDDERRRHVGIGGGYRRSRASFIVAAQRALVRERYDAAVIDFSGWSPLFAPSHRPVGLTIHHLTGPNAEKRVGPLAARVVSALERRCVSRARTVSLTARSTEALVRPMLRSDVDVHHVAAGADDRFFSVKRAEKPYFLALGRLDIVHKGLDVLLRAFAHARLPGLELVFAGRGRDGARLESFARELGVERSVRVLGPVSDAQQLELLGHALAVVMPSRFEGFGMAAVEALAAGAPFIATAIPALLEVAEGAGRFVPPEDVNALAQEMITIASDEALRSELSSRSRVAAARFRWSTVAQDHLRFLEAIARSA</sequence>
<dbReference type="Gene3D" id="3.40.50.2000">
    <property type="entry name" value="Glycogen Phosphorylase B"/>
    <property type="match status" value="2"/>
</dbReference>
<accession>A0A2W5VBB1</accession>
<dbReference type="SUPFAM" id="SSF53756">
    <property type="entry name" value="UDP-Glycosyltransferase/glycogen phosphorylase"/>
    <property type="match status" value="1"/>
</dbReference>
<comment type="caution">
    <text evidence="3">The sequence shown here is derived from an EMBL/GenBank/DDBJ whole genome shotgun (WGS) entry which is preliminary data.</text>
</comment>
<dbReference type="EMBL" id="QFQP01000031">
    <property type="protein sequence ID" value="PZR07451.1"/>
    <property type="molecule type" value="Genomic_DNA"/>
</dbReference>
<keyword evidence="1" id="KW-0808">Transferase</keyword>
<feature type="domain" description="Glycosyl transferase family 1" evidence="2">
    <location>
        <begin position="171"/>
        <end position="332"/>
    </location>
</feature>
<dbReference type="PANTHER" id="PTHR46401">
    <property type="entry name" value="GLYCOSYLTRANSFERASE WBBK-RELATED"/>
    <property type="match status" value="1"/>
</dbReference>
<dbReference type="GO" id="GO:0009103">
    <property type="term" value="P:lipopolysaccharide biosynthetic process"/>
    <property type="evidence" value="ECO:0007669"/>
    <property type="project" value="TreeGrafter"/>
</dbReference>
<dbReference type="GO" id="GO:0016757">
    <property type="term" value="F:glycosyltransferase activity"/>
    <property type="evidence" value="ECO:0007669"/>
    <property type="project" value="InterPro"/>
</dbReference>
<evidence type="ECO:0000259" key="2">
    <source>
        <dbReference type="Pfam" id="PF00534"/>
    </source>
</evidence>
<dbReference type="AlphaFoldDB" id="A0A2W5VBB1"/>
<name>A0A2W5VBB1_9BACT</name>
<gene>
    <name evidence="3" type="ORF">DI536_27760</name>
</gene>
<evidence type="ECO:0000313" key="3">
    <source>
        <dbReference type="EMBL" id="PZR07451.1"/>
    </source>
</evidence>
<dbReference type="PANTHER" id="PTHR46401:SF2">
    <property type="entry name" value="GLYCOSYLTRANSFERASE WBBK-RELATED"/>
    <property type="match status" value="1"/>
</dbReference>
<dbReference type="Proteomes" id="UP000249061">
    <property type="component" value="Unassembled WGS sequence"/>
</dbReference>
<dbReference type="InterPro" id="IPR001296">
    <property type="entry name" value="Glyco_trans_1"/>
</dbReference>
<evidence type="ECO:0000256" key="1">
    <source>
        <dbReference type="ARBA" id="ARBA00022679"/>
    </source>
</evidence>
<evidence type="ECO:0000313" key="4">
    <source>
        <dbReference type="Proteomes" id="UP000249061"/>
    </source>
</evidence>
<proteinExistence type="predicted"/>